<evidence type="ECO:0008006" key="4">
    <source>
        <dbReference type="Google" id="ProtNLM"/>
    </source>
</evidence>
<evidence type="ECO:0000313" key="2">
    <source>
        <dbReference type="EMBL" id="EEH41054.2"/>
    </source>
</evidence>
<feature type="region of interest" description="Disordered" evidence="1">
    <location>
        <begin position="561"/>
        <end position="592"/>
    </location>
</feature>
<feature type="compositionally biased region" description="Basic and acidic residues" evidence="1">
    <location>
        <begin position="439"/>
        <end position="448"/>
    </location>
</feature>
<feature type="region of interest" description="Disordered" evidence="1">
    <location>
        <begin position="427"/>
        <end position="449"/>
    </location>
</feature>
<accession>C1GWW6</accession>
<dbReference type="Gene3D" id="3.10.450.50">
    <property type="match status" value="1"/>
</dbReference>
<reference evidence="2 3" key="1">
    <citation type="journal article" date="2011" name="PLoS Genet.">
        <title>Comparative genomic analysis of human fungal pathogens causing paracoccidioidomycosis.</title>
        <authorList>
            <person name="Desjardins C.A."/>
            <person name="Champion M.D."/>
            <person name="Holder J.W."/>
            <person name="Muszewska A."/>
            <person name="Goldberg J."/>
            <person name="Bailao A.M."/>
            <person name="Brigido M.M."/>
            <person name="Ferreira M.E."/>
            <person name="Garcia A.M."/>
            <person name="Grynberg M."/>
            <person name="Gujja S."/>
            <person name="Heiman D.I."/>
            <person name="Henn M.R."/>
            <person name="Kodira C.D."/>
            <person name="Leon-Narvaez H."/>
            <person name="Longo L.V."/>
            <person name="Ma L.J."/>
            <person name="Malavazi I."/>
            <person name="Matsuo A.L."/>
            <person name="Morais F.V."/>
            <person name="Pereira M."/>
            <person name="Rodriguez-Brito S."/>
            <person name="Sakthikumar S."/>
            <person name="Salem-Izacc S.M."/>
            <person name="Sykes S.M."/>
            <person name="Teixeira M.M."/>
            <person name="Vallejo M.C."/>
            <person name="Walter M.E."/>
            <person name="Yandava C."/>
            <person name="Young S."/>
            <person name="Zeng Q."/>
            <person name="Zucker J."/>
            <person name="Felipe M.S."/>
            <person name="Goldman G.H."/>
            <person name="Haas B.J."/>
            <person name="McEwen J.G."/>
            <person name="Nino-Vega G."/>
            <person name="Puccia R."/>
            <person name="San-Blas G."/>
            <person name="Soares C.M."/>
            <person name="Birren B.W."/>
            <person name="Cuomo C.A."/>
        </authorList>
    </citation>
    <scope>NUCLEOTIDE SEQUENCE [LARGE SCALE GENOMIC DNA]</scope>
    <source>
        <strain evidence="3">ATCC MYA-826 / Pb01</strain>
    </source>
</reference>
<protein>
    <recommendedName>
        <fullName evidence="4">Carboxymethylenebutenolidase</fullName>
    </recommendedName>
</protein>
<dbReference type="GO" id="GO:0030638">
    <property type="term" value="P:polyketide metabolic process"/>
    <property type="evidence" value="ECO:0007669"/>
    <property type="project" value="InterPro"/>
</dbReference>
<dbReference type="PANTHER" id="PTHR38436:SF3">
    <property type="entry name" value="CARBOXYMETHYLENEBUTENOLIDASE-RELATED"/>
    <property type="match status" value="1"/>
</dbReference>
<evidence type="ECO:0000313" key="3">
    <source>
        <dbReference type="Proteomes" id="UP000002059"/>
    </source>
</evidence>
<evidence type="ECO:0000256" key="1">
    <source>
        <dbReference type="SAM" id="MobiDB-lite"/>
    </source>
</evidence>
<dbReference type="SUPFAM" id="SSF54427">
    <property type="entry name" value="NTF2-like"/>
    <property type="match status" value="1"/>
</dbReference>
<keyword evidence="3" id="KW-1185">Reference proteome</keyword>
<dbReference type="Proteomes" id="UP000002059">
    <property type="component" value="Partially assembled WGS sequence"/>
</dbReference>
<name>C1GWW6_PARBA</name>
<dbReference type="EMBL" id="KN293998">
    <property type="protein sequence ID" value="EEH41054.2"/>
    <property type="molecule type" value="Genomic_DNA"/>
</dbReference>
<dbReference type="HOGENOM" id="CLU_032662_0_0_1"/>
<dbReference type="OrthoDB" id="5440at2759"/>
<dbReference type="RefSeq" id="XP_015701908.1">
    <property type="nucleotide sequence ID" value="XM_015844934.1"/>
</dbReference>
<dbReference type="VEuPathDB" id="FungiDB:PAAG_03340"/>
<dbReference type="AlphaFoldDB" id="C1GWW6"/>
<dbReference type="PANTHER" id="PTHR38436">
    <property type="entry name" value="POLYKETIDE CYCLASE SNOAL-LIKE DOMAIN"/>
    <property type="match status" value="1"/>
</dbReference>
<dbReference type="InterPro" id="IPR032710">
    <property type="entry name" value="NTF2-like_dom_sf"/>
</dbReference>
<gene>
    <name evidence="2" type="ORF">PAAG_03340</name>
</gene>
<dbReference type="InterPro" id="IPR009959">
    <property type="entry name" value="Cyclase_SnoaL-like"/>
</dbReference>
<proteinExistence type="predicted"/>
<organism evidence="2 3">
    <name type="scientific">Paracoccidioides lutzii (strain ATCC MYA-826 / Pb01)</name>
    <name type="common">Paracoccidioides brasiliensis</name>
    <dbReference type="NCBI Taxonomy" id="502779"/>
    <lineage>
        <taxon>Eukaryota</taxon>
        <taxon>Fungi</taxon>
        <taxon>Dikarya</taxon>
        <taxon>Ascomycota</taxon>
        <taxon>Pezizomycotina</taxon>
        <taxon>Eurotiomycetes</taxon>
        <taxon>Eurotiomycetidae</taxon>
        <taxon>Onygenales</taxon>
        <taxon>Ajellomycetaceae</taxon>
        <taxon>Paracoccidioides</taxon>
    </lineage>
</organism>
<feature type="region of interest" description="Disordered" evidence="1">
    <location>
        <begin position="1"/>
        <end position="27"/>
    </location>
</feature>
<dbReference type="GeneID" id="9098299"/>
<dbReference type="OMA" id="PSNQMFE"/>
<feature type="compositionally biased region" description="Basic and acidic residues" evidence="1">
    <location>
        <begin position="562"/>
        <end position="575"/>
    </location>
</feature>
<sequence>MDIQEAPVPLPSAPPKQLGPNITLQPPLSRRGHGPGLLLVLPDGIVVDNTKQTLDPPPLQKWAEEGYAVVEVRAPATVSEHGSGSGSGYSVLSAVREGLEALRGSDECDVKDKFGLILYDASTLSEEAVASFSTLAEIVAIVSYGGTNNGNVNANINIARLLHLPGKNTPTPPLGGNLVAHKYPDAKSANFVIPQHADFDPSAAAVAHTRTLSFLKTKIGGPFFDLEAIWDEHTYFEFGDRSVAKTMGTMVQEPYVNHVPTMTGGIGRARLSNFYHHHFIFNNPDDTHIELISRTVGIDRIIDEFIFSFTHDKVIDWLIPTIPATNQRVRLPMVSIVNVRGDRLYHEHIWWDQGGLLRQLGLLPEYLPFPYSVADGDGGSIREPAEGKRFEYKVPVMGIEAAEKLVDEGSVESNGMIGGLGVREVTEDDSRLRHPLTSSREDEDRMSRQDPPVLLGGYVCGSHPAERQGLYHGAAGNGLLEGTCAIGNHWNRQVNGADAVRAPYLTQAVATLNSEQRTSNATLEQSMLPSHWLYSLQDSARNKLFRLDVFPTRDPVLADEWLNQRKEEEKEKMGESSKGIQSDLNVGGKDKA</sequence>
<dbReference type="KEGG" id="pbl:PAAG_03340"/>